<sequence>MSEPPHASSWAAPPEFYLDENAGIRSVRKLLLDLGYVVHTPAELFGARKNACGAPDEVWPARLAGSGWAVLNRDVAITRRPSEFAAYRRAKVHMFYLPGEARRDELCELVEINLADICVLTVTKSPRLWRLTRTGIKPLDR</sequence>
<keyword evidence="3" id="KW-1185">Reference proteome</keyword>
<dbReference type="AlphaFoldDB" id="A0A1H0C330"/>
<gene>
    <name evidence="2" type="ORF">SAMN04489726_6996</name>
</gene>
<dbReference type="STRING" id="211114.SAMN04489726_6996"/>
<organism evidence="2 3">
    <name type="scientific">Allokutzneria albata</name>
    <name type="common">Kibdelosporangium albatum</name>
    <dbReference type="NCBI Taxonomy" id="211114"/>
    <lineage>
        <taxon>Bacteria</taxon>
        <taxon>Bacillati</taxon>
        <taxon>Actinomycetota</taxon>
        <taxon>Actinomycetes</taxon>
        <taxon>Pseudonocardiales</taxon>
        <taxon>Pseudonocardiaceae</taxon>
        <taxon>Allokutzneria</taxon>
    </lineage>
</organism>
<name>A0A1H0C330_ALLAB</name>
<dbReference type="Proteomes" id="UP000183376">
    <property type="component" value="Chromosome I"/>
</dbReference>
<feature type="domain" description="VapC45 PIN like" evidence="1">
    <location>
        <begin position="14"/>
        <end position="98"/>
    </location>
</feature>
<dbReference type="Pfam" id="PF18478">
    <property type="entry name" value="PIN_10"/>
    <property type="match status" value="1"/>
</dbReference>
<evidence type="ECO:0000313" key="2">
    <source>
        <dbReference type="EMBL" id="SDN52270.1"/>
    </source>
</evidence>
<accession>A0A1H0C330</accession>
<dbReference type="EMBL" id="LT629701">
    <property type="protein sequence ID" value="SDN52270.1"/>
    <property type="molecule type" value="Genomic_DNA"/>
</dbReference>
<reference evidence="2 3" key="1">
    <citation type="submission" date="2016-10" db="EMBL/GenBank/DDBJ databases">
        <authorList>
            <person name="de Groot N.N."/>
        </authorList>
    </citation>
    <scope>NUCLEOTIDE SEQUENCE [LARGE SCALE GENOMIC DNA]</scope>
    <source>
        <strain evidence="2 3">DSM 44149</strain>
    </source>
</reference>
<dbReference type="InterPro" id="IPR041375">
    <property type="entry name" value="VapC45_PIN-like"/>
</dbReference>
<protein>
    <recommendedName>
        <fullName evidence="1">VapC45 PIN like domain-containing protein</fullName>
    </recommendedName>
</protein>
<evidence type="ECO:0000313" key="3">
    <source>
        <dbReference type="Proteomes" id="UP000183376"/>
    </source>
</evidence>
<proteinExistence type="predicted"/>
<dbReference type="RefSeq" id="WP_052406699.1">
    <property type="nucleotide sequence ID" value="NZ_JOEF01000001.1"/>
</dbReference>
<evidence type="ECO:0000259" key="1">
    <source>
        <dbReference type="Pfam" id="PF18478"/>
    </source>
</evidence>